<reference evidence="2 3" key="1">
    <citation type="submission" date="2018-10" db="EMBL/GenBank/DDBJ databases">
        <title>Genomic Encyclopedia of Archaeal and Bacterial Type Strains, Phase II (KMG-II): from individual species to whole genera.</title>
        <authorList>
            <person name="Goeker M."/>
        </authorList>
    </citation>
    <scope>NUCLEOTIDE SEQUENCE [LARGE SCALE GENOMIC DNA]</scope>
    <source>
        <strain evidence="2 3">DSM 235</strain>
    </source>
</reference>
<organism evidence="2 3">
    <name type="scientific">Thiocapsa rosea</name>
    <dbReference type="NCBI Taxonomy" id="69360"/>
    <lineage>
        <taxon>Bacteria</taxon>
        <taxon>Pseudomonadati</taxon>
        <taxon>Pseudomonadota</taxon>
        <taxon>Gammaproteobacteria</taxon>
        <taxon>Chromatiales</taxon>
        <taxon>Chromatiaceae</taxon>
        <taxon>Thiocapsa</taxon>
    </lineage>
</organism>
<dbReference type="EMBL" id="RBXL01000001">
    <property type="protein sequence ID" value="RKT43123.1"/>
    <property type="molecule type" value="Genomic_DNA"/>
</dbReference>
<protein>
    <submittedName>
        <fullName evidence="2">Uncharacterized protein</fullName>
    </submittedName>
</protein>
<feature type="signal peptide" evidence="1">
    <location>
        <begin position="1"/>
        <end position="23"/>
    </location>
</feature>
<gene>
    <name evidence="2" type="ORF">BDD21_0434</name>
</gene>
<proteinExistence type="predicted"/>
<keyword evidence="1" id="KW-0732">Signal</keyword>
<evidence type="ECO:0000313" key="2">
    <source>
        <dbReference type="EMBL" id="RKT43123.1"/>
    </source>
</evidence>
<dbReference type="Proteomes" id="UP000274556">
    <property type="component" value="Unassembled WGS sequence"/>
</dbReference>
<evidence type="ECO:0000313" key="3">
    <source>
        <dbReference type="Proteomes" id="UP000274556"/>
    </source>
</evidence>
<keyword evidence="3" id="KW-1185">Reference proteome</keyword>
<dbReference type="AlphaFoldDB" id="A0A495V3G5"/>
<name>A0A495V3G5_9GAMM</name>
<sequence length="155" mass="15990">MHIFGLMLATGVLSLSAIPGANAASVSLMGDWLPTIGAPELVGGAGTDFRFTIESSAYQATLSVAYTGGAPWRLVVNRSGFSLPAGVTLAVRRNGSGSCGNLIGGLDYLTVSDQGQELFSGTGDCSGIGIQLRLEGVSIRQPPGFYETTVLYTVQ</sequence>
<feature type="chain" id="PRO_5019823950" evidence="1">
    <location>
        <begin position="24"/>
        <end position="155"/>
    </location>
</feature>
<comment type="caution">
    <text evidence="2">The sequence shown here is derived from an EMBL/GenBank/DDBJ whole genome shotgun (WGS) entry which is preliminary data.</text>
</comment>
<accession>A0A495V3G5</accession>
<evidence type="ECO:0000256" key="1">
    <source>
        <dbReference type="SAM" id="SignalP"/>
    </source>
</evidence>
<dbReference type="RefSeq" id="WP_245969366.1">
    <property type="nucleotide sequence ID" value="NZ_RBXL01000001.1"/>
</dbReference>